<dbReference type="RefSeq" id="WP_147166102.1">
    <property type="nucleotide sequence ID" value="NZ_VOOR01000005.1"/>
</dbReference>
<proteinExistence type="predicted"/>
<feature type="chain" id="PRO_5023042290" description="OmpH family outer membrane protein" evidence="2">
    <location>
        <begin position="22"/>
        <end position="205"/>
    </location>
</feature>
<feature type="coiled-coil region" evidence="1">
    <location>
        <begin position="46"/>
        <end position="108"/>
    </location>
</feature>
<dbReference type="OrthoDB" id="1119072at2"/>
<reference evidence="3 4" key="1">
    <citation type="submission" date="2019-08" db="EMBL/GenBank/DDBJ databases">
        <title>Genome of Phaeodactylibacter luteus.</title>
        <authorList>
            <person name="Bowman J.P."/>
        </authorList>
    </citation>
    <scope>NUCLEOTIDE SEQUENCE [LARGE SCALE GENOMIC DNA]</scope>
    <source>
        <strain evidence="3 4">KCTC 42180</strain>
    </source>
</reference>
<keyword evidence="1" id="KW-0175">Coiled coil</keyword>
<evidence type="ECO:0008006" key="5">
    <source>
        <dbReference type="Google" id="ProtNLM"/>
    </source>
</evidence>
<dbReference type="EMBL" id="VOOR01000005">
    <property type="protein sequence ID" value="TXB67981.1"/>
    <property type="molecule type" value="Genomic_DNA"/>
</dbReference>
<accession>A0A5C6S0C9</accession>
<evidence type="ECO:0000256" key="1">
    <source>
        <dbReference type="SAM" id="Coils"/>
    </source>
</evidence>
<feature type="signal peptide" evidence="2">
    <location>
        <begin position="1"/>
        <end position="21"/>
    </location>
</feature>
<name>A0A5C6S0C9_9BACT</name>
<gene>
    <name evidence="3" type="ORF">FRY97_03805</name>
</gene>
<sequence length="205" mass="22842">MRLLTLVALLGILAAPMASQAQELSKEDAKIWKNKAKEYKRNPAALKALADDVDRYREEAATYSAQVNEMEAERANQRQQIAQLERDNIRLQDELGELRRALADMNNQPQQPAMGDDMSGLVFRVQIGAYQALNVPANLDGDNDNMDLEVVDGLQKIIIGHFPDVESAEALRSYMQKIGVKDAWVVAYQDGARVPMNQVVPGYGQ</sequence>
<dbReference type="AlphaFoldDB" id="A0A5C6S0C9"/>
<evidence type="ECO:0000313" key="4">
    <source>
        <dbReference type="Proteomes" id="UP000321580"/>
    </source>
</evidence>
<evidence type="ECO:0000256" key="2">
    <source>
        <dbReference type="SAM" id="SignalP"/>
    </source>
</evidence>
<protein>
    <recommendedName>
        <fullName evidence="5">OmpH family outer membrane protein</fullName>
    </recommendedName>
</protein>
<keyword evidence="4" id="KW-1185">Reference proteome</keyword>
<keyword evidence="2" id="KW-0732">Signal</keyword>
<organism evidence="3 4">
    <name type="scientific">Phaeodactylibacter luteus</name>
    <dbReference type="NCBI Taxonomy" id="1564516"/>
    <lineage>
        <taxon>Bacteria</taxon>
        <taxon>Pseudomonadati</taxon>
        <taxon>Bacteroidota</taxon>
        <taxon>Saprospiria</taxon>
        <taxon>Saprospirales</taxon>
        <taxon>Haliscomenobacteraceae</taxon>
        <taxon>Phaeodactylibacter</taxon>
    </lineage>
</organism>
<evidence type="ECO:0000313" key="3">
    <source>
        <dbReference type="EMBL" id="TXB67981.1"/>
    </source>
</evidence>
<comment type="caution">
    <text evidence="3">The sequence shown here is derived from an EMBL/GenBank/DDBJ whole genome shotgun (WGS) entry which is preliminary data.</text>
</comment>
<dbReference type="Proteomes" id="UP000321580">
    <property type="component" value="Unassembled WGS sequence"/>
</dbReference>